<dbReference type="Proteomes" id="UP000516388">
    <property type="component" value="Chromosome"/>
</dbReference>
<dbReference type="EMBL" id="CP061470">
    <property type="protein sequence ID" value="QNU19664.1"/>
    <property type="molecule type" value="Genomic_DNA"/>
</dbReference>
<evidence type="ECO:0000313" key="1">
    <source>
        <dbReference type="EMBL" id="QNU19664.1"/>
    </source>
</evidence>
<evidence type="ECO:0000313" key="2">
    <source>
        <dbReference type="Proteomes" id="UP000516388"/>
    </source>
</evidence>
<gene>
    <name evidence="1" type="ORF">IC807_08830</name>
</gene>
<name>A0A1V9C7Q6_9BACL</name>
<proteinExistence type="predicted"/>
<organism evidence="1 2">
    <name type="scientific">Geobacillus zalihae</name>
    <dbReference type="NCBI Taxonomy" id="213419"/>
    <lineage>
        <taxon>Bacteria</taxon>
        <taxon>Bacillati</taxon>
        <taxon>Bacillota</taxon>
        <taxon>Bacilli</taxon>
        <taxon>Bacillales</taxon>
        <taxon>Anoxybacillaceae</taxon>
        <taxon>Geobacillus</taxon>
    </lineage>
</organism>
<dbReference type="RefSeq" id="WP_081132425.1">
    <property type="nucleotide sequence ID" value="NZ_CP061470.1"/>
</dbReference>
<sequence>MTIHLFFITITIERRKPRQRNIEEERFARAAEEELVDRKFFFHQRLF</sequence>
<accession>A0A1V9C7Q6</accession>
<dbReference type="AlphaFoldDB" id="A0A1V9C7Q6"/>
<keyword evidence="2" id="KW-1185">Reference proteome</keyword>
<dbReference type="Pfam" id="PF09501">
    <property type="entry name" value="Bac_small_YrzI"/>
    <property type="match status" value="1"/>
</dbReference>
<dbReference type="KEGG" id="gza:IC807_08830"/>
<dbReference type="InterPro" id="IPR012655">
    <property type="entry name" value="YrzI"/>
</dbReference>
<protein>
    <submittedName>
        <fullName evidence="1">YrzI family small protein</fullName>
    </submittedName>
</protein>
<reference evidence="1 2" key="1">
    <citation type="submission" date="2020-09" db="EMBL/GenBank/DDBJ databases">
        <title>Complete Geobacillus genomes through the use of hybrid genome assembly.</title>
        <authorList>
            <person name="Vera D.L."/>
            <person name="Venkateswaran K."/>
            <person name="Singh N.K."/>
            <person name="Landry K."/>
        </authorList>
    </citation>
    <scope>NUCLEOTIDE SEQUENCE [LARGE SCALE GENOMIC DNA]</scope>
    <source>
        <strain evidence="1 2">SURF-189</strain>
    </source>
</reference>